<reference evidence="4" key="1">
    <citation type="submission" date="2014-01" db="EMBL/GenBank/DDBJ databases">
        <title>The Genome Sequence of Anopheles farauti FAR1 (V2).</title>
        <authorList>
            <consortium name="The Broad Institute Genomics Platform"/>
            <person name="Neafsey D.E."/>
            <person name="Besansky N."/>
            <person name="Howell P."/>
            <person name="Walton C."/>
            <person name="Young S.K."/>
            <person name="Zeng Q."/>
            <person name="Gargeya S."/>
            <person name="Fitzgerald M."/>
            <person name="Haas B."/>
            <person name="Abouelleil A."/>
            <person name="Allen A.W."/>
            <person name="Alvarado L."/>
            <person name="Arachchi H.M."/>
            <person name="Berlin A.M."/>
            <person name="Chapman S.B."/>
            <person name="Gainer-Dewar J."/>
            <person name="Goldberg J."/>
            <person name="Griggs A."/>
            <person name="Gujja S."/>
            <person name="Hansen M."/>
            <person name="Howarth C."/>
            <person name="Imamovic A."/>
            <person name="Ireland A."/>
            <person name="Larimer J."/>
            <person name="McCowan C."/>
            <person name="Murphy C."/>
            <person name="Pearson M."/>
            <person name="Poon T.W."/>
            <person name="Priest M."/>
            <person name="Roberts A."/>
            <person name="Saif S."/>
            <person name="Shea T."/>
            <person name="Sisk P."/>
            <person name="Sykes S."/>
            <person name="Wortman J."/>
            <person name="Nusbaum C."/>
            <person name="Birren B."/>
        </authorList>
    </citation>
    <scope>NUCLEOTIDE SEQUENCE [LARGE SCALE GENOMIC DNA]</scope>
    <source>
        <strain evidence="4">FAR1</strain>
    </source>
</reference>
<feature type="chain" id="PRO_5008132277" evidence="2">
    <location>
        <begin position="20"/>
        <end position="70"/>
    </location>
</feature>
<evidence type="ECO:0000313" key="3">
    <source>
        <dbReference type="EnsemblMetazoa" id="AFAF003738-PA"/>
    </source>
</evidence>
<evidence type="ECO:0000313" key="4">
    <source>
        <dbReference type="Proteomes" id="UP000075886"/>
    </source>
</evidence>
<protein>
    <submittedName>
        <fullName evidence="3">Uncharacterized protein</fullName>
    </submittedName>
</protein>
<dbReference type="EnsemblMetazoa" id="AFAF003738-RA">
    <property type="protein sequence ID" value="AFAF003738-PA"/>
    <property type="gene ID" value="AFAF003738"/>
</dbReference>
<sequence>MKLTIVLLVVVAFLALASGDHGAKSAKHLVDKIVHAPIFGDLLKGIAEHLSDDHQQSTPAASETTAPPPA</sequence>
<dbReference type="AlphaFoldDB" id="A0A182Q602"/>
<feature type="region of interest" description="Disordered" evidence="1">
    <location>
        <begin position="50"/>
        <end position="70"/>
    </location>
</feature>
<reference evidence="3" key="2">
    <citation type="submission" date="2020-05" db="UniProtKB">
        <authorList>
            <consortium name="EnsemblMetazoa"/>
        </authorList>
    </citation>
    <scope>IDENTIFICATION</scope>
    <source>
        <strain evidence="3">FAR1</strain>
    </source>
</reference>
<accession>A0A182Q602</accession>
<dbReference type="EMBL" id="AXCN02000849">
    <property type="status" value="NOT_ANNOTATED_CDS"/>
    <property type="molecule type" value="Genomic_DNA"/>
</dbReference>
<organism evidence="3 4">
    <name type="scientific">Anopheles farauti</name>
    <dbReference type="NCBI Taxonomy" id="69004"/>
    <lineage>
        <taxon>Eukaryota</taxon>
        <taxon>Metazoa</taxon>
        <taxon>Ecdysozoa</taxon>
        <taxon>Arthropoda</taxon>
        <taxon>Hexapoda</taxon>
        <taxon>Insecta</taxon>
        <taxon>Pterygota</taxon>
        <taxon>Neoptera</taxon>
        <taxon>Endopterygota</taxon>
        <taxon>Diptera</taxon>
        <taxon>Nematocera</taxon>
        <taxon>Culicoidea</taxon>
        <taxon>Culicidae</taxon>
        <taxon>Anophelinae</taxon>
        <taxon>Anopheles</taxon>
    </lineage>
</organism>
<keyword evidence="2" id="KW-0732">Signal</keyword>
<dbReference type="Proteomes" id="UP000075886">
    <property type="component" value="Unassembled WGS sequence"/>
</dbReference>
<proteinExistence type="predicted"/>
<evidence type="ECO:0000256" key="2">
    <source>
        <dbReference type="SAM" id="SignalP"/>
    </source>
</evidence>
<feature type="signal peptide" evidence="2">
    <location>
        <begin position="1"/>
        <end position="19"/>
    </location>
</feature>
<dbReference type="VEuPathDB" id="VectorBase:AFAF003738"/>
<name>A0A182Q602_9DIPT</name>
<feature type="compositionally biased region" description="Low complexity" evidence="1">
    <location>
        <begin position="57"/>
        <end position="70"/>
    </location>
</feature>
<evidence type="ECO:0000256" key="1">
    <source>
        <dbReference type="SAM" id="MobiDB-lite"/>
    </source>
</evidence>
<keyword evidence="4" id="KW-1185">Reference proteome</keyword>